<dbReference type="KEGG" id="sphv:F9278_00365"/>
<dbReference type="AlphaFoldDB" id="A0A5P8JW37"/>
<protein>
    <recommendedName>
        <fullName evidence="2">KAP NTPase domain-containing protein</fullName>
    </recommendedName>
</protein>
<dbReference type="InterPro" id="IPR011646">
    <property type="entry name" value="KAP_P-loop"/>
</dbReference>
<sequence>MDDSQFLALLTDEDRERVTTHESRLLDRAVVDAADLMDNTPGDLVLDGSVRQEVRARLSVNALREQHRAWLEASSDRWITRQRRRARNRITAVPLLVCVLTWLAAAVYAVAAAKGWDHLRVHDRSNLSFSLGALLLAVSLSLVLWTWRRPTRTASARAKLHLTGAEDRLFLALRSEAESLLSTVLNERWEQSKSELAALDSRGAPNLVELESVNAVPSKSAREIYDFIGEHRASAIGISGTRGVGKTTLMQSVQNWNPENYIGVYVPVPVHYAAPEFFRMLFREVADAILKSNREGIAYLEQQNRVIRHPTDLVRLAVGPAFVLVGVILISYGRTTASSPVKLTDIPGLLLVFAGLGIAVVAALSSPAVRRAIREFMGPRYVERDISLAADALRALDYSATHQRLSKNAFVFKLFTMEDHEQLELAERELTHPELVLRFKNFVSSFIRTSPRQIIVALDELDKMEDGEDAVAFVNSIKDLLHIQGVHFLVSVSEDALHNFSLRGVPVRDVFDSSFDSIIPVQRFTAEESKNLLKSRVVGFPDPLALFCHAMSGGVPRDLIRVARECVRVAKESGSSVPVDRVVGTEVGRQARLVCEALAARMRQEQKPVATAFFEALPAMREAGDTAALVAAVEEVVQRIRIHLVGEYSQAEDAAVYLSCLATICQYFGVPRTNASWQRERDAGTSVRVAETVAEALELLRVDGGITMAALASIRADVANAVPTP</sequence>
<proteinExistence type="predicted"/>
<gene>
    <name evidence="3" type="ORF">F9278_00365</name>
</gene>
<feature type="transmembrane region" description="Helical" evidence="1">
    <location>
        <begin position="346"/>
        <end position="364"/>
    </location>
</feature>
<keyword evidence="1" id="KW-1133">Transmembrane helix</keyword>
<dbReference type="EMBL" id="CP045096">
    <property type="protein sequence ID" value="QFQ94910.1"/>
    <property type="molecule type" value="Genomic_DNA"/>
</dbReference>
<feature type="transmembrane region" description="Helical" evidence="1">
    <location>
        <begin position="313"/>
        <end position="334"/>
    </location>
</feature>
<feature type="domain" description="KAP NTPase" evidence="2">
    <location>
        <begin position="222"/>
        <end position="497"/>
    </location>
</feature>
<dbReference type="Proteomes" id="UP000327294">
    <property type="component" value="Chromosome"/>
</dbReference>
<reference evidence="3 4" key="1">
    <citation type="submission" date="2019-10" db="EMBL/GenBank/DDBJ databases">
        <title>Streptomyces sp. strain GY16 isolated from leaves of Broussonetia papyrifera.</title>
        <authorList>
            <person name="Mo P."/>
        </authorList>
    </citation>
    <scope>NUCLEOTIDE SEQUENCE [LARGE SCALE GENOMIC DNA]</scope>
    <source>
        <strain evidence="3 4">GY16</strain>
    </source>
</reference>
<organism evidence="3 4">
    <name type="scientific">Streptomyces phaeolivaceus</name>
    <dbReference type="NCBI Taxonomy" id="2653200"/>
    <lineage>
        <taxon>Bacteria</taxon>
        <taxon>Bacillati</taxon>
        <taxon>Actinomycetota</taxon>
        <taxon>Actinomycetes</taxon>
        <taxon>Kitasatosporales</taxon>
        <taxon>Streptomycetaceae</taxon>
        <taxon>Streptomyces</taxon>
    </lineage>
</organism>
<evidence type="ECO:0000256" key="1">
    <source>
        <dbReference type="SAM" id="Phobius"/>
    </source>
</evidence>
<name>A0A5P8JW37_9ACTN</name>
<evidence type="ECO:0000259" key="2">
    <source>
        <dbReference type="Pfam" id="PF07693"/>
    </source>
</evidence>
<dbReference type="RefSeq" id="WP_152166445.1">
    <property type="nucleotide sequence ID" value="NZ_CP045096.1"/>
</dbReference>
<dbReference type="InterPro" id="IPR027417">
    <property type="entry name" value="P-loop_NTPase"/>
</dbReference>
<evidence type="ECO:0000313" key="3">
    <source>
        <dbReference type="EMBL" id="QFQ94910.1"/>
    </source>
</evidence>
<keyword evidence="4" id="KW-1185">Reference proteome</keyword>
<keyword evidence="1" id="KW-0472">Membrane</keyword>
<keyword evidence="1" id="KW-0812">Transmembrane</keyword>
<feature type="transmembrane region" description="Helical" evidence="1">
    <location>
        <begin position="90"/>
        <end position="111"/>
    </location>
</feature>
<accession>A0A5P8JW37</accession>
<dbReference type="Pfam" id="PF07693">
    <property type="entry name" value="KAP_NTPase"/>
    <property type="match status" value="1"/>
</dbReference>
<dbReference type="SUPFAM" id="SSF52540">
    <property type="entry name" value="P-loop containing nucleoside triphosphate hydrolases"/>
    <property type="match status" value="1"/>
</dbReference>
<feature type="transmembrane region" description="Helical" evidence="1">
    <location>
        <begin position="127"/>
        <end position="147"/>
    </location>
</feature>
<evidence type="ECO:0000313" key="4">
    <source>
        <dbReference type="Proteomes" id="UP000327294"/>
    </source>
</evidence>